<organism evidence="1 2">
    <name type="scientific">Apilactobacillus xinyiensis</name>
    <dbReference type="NCBI Taxonomy" id="2841032"/>
    <lineage>
        <taxon>Bacteria</taxon>
        <taxon>Bacillati</taxon>
        <taxon>Bacillota</taxon>
        <taxon>Bacilli</taxon>
        <taxon>Lactobacillales</taxon>
        <taxon>Lactobacillaceae</taxon>
        <taxon>Apilactobacillus</taxon>
    </lineage>
</organism>
<dbReference type="Proteomes" id="UP001522905">
    <property type="component" value="Unassembled WGS sequence"/>
</dbReference>
<sequence>MKLYFIRHGKTEWNLESRYQGAGGDSELLPESFDEIKDLAKFLNKTTFAHAYASPIKRARITAKTILDKMDDAPRLTLLSRLKEFNLGKMEGMKFSDVAKMYPNAFENFRNHPDKYNANEINGESFEDVINRMTPAIKSISNYYSDNDNIMIVSHGAALNALINSLLGTPIAELRHRGGLANTSTTILETHDNGKTFKLLKWNYTDYLARSLNKTDLI</sequence>
<dbReference type="RefSeq" id="WP_220728203.1">
    <property type="nucleotide sequence ID" value="NZ_BPLM01000005.1"/>
</dbReference>
<keyword evidence="2" id="KW-1185">Reference proteome</keyword>
<evidence type="ECO:0000313" key="1">
    <source>
        <dbReference type="EMBL" id="MCK8624736.1"/>
    </source>
</evidence>
<dbReference type="PANTHER" id="PTHR48100">
    <property type="entry name" value="BROAD-SPECIFICITY PHOSPHATASE YOR283W-RELATED"/>
    <property type="match status" value="1"/>
</dbReference>
<dbReference type="CDD" id="cd07067">
    <property type="entry name" value="HP_PGM_like"/>
    <property type="match status" value="1"/>
</dbReference>
<gene>
    <name evidence="1" type="ORF">LNP07_04325</name>
</gene>
<protein>
    <submittedName>
        <fullName evidence="1">Histidine phosphatase family protein</fullName>
    </submittedName>
</protein>
<dbReference type="EMBL" id="JAJIAO010000003">
    <property type="protein sequence ID" value="MCK8624736.1"/>
    <property type="molecule type" value="Genomic_DNA"/>
</dbReference>
<dbReference type="InterPro" id="IPR050275">
    <property type="entry name" value="PGM_Phosphatase"/>
</dbReference>
<dbReference type="Gene3D" id="3.40.50.1240">
    <property type="entry name" value="Phosphoglycerate mutase-like"/>
    <property type="match status" value="1"/>
</dbReference>
<proteinExistence type="predicted"/>
<name>A0ABT0I1Z3_9LACO</name>
<reference evidence="1 2" key="1">
    <citation type="submission" date="2021-11" db="EMBL/GenBank/DDBJ databases">
        <title>Comparative genomics of bee honey and flower isolates.</title>
        <authorList>
            <person name="Bechtner J.D."/>
            <person name="Gallus M.K."/>
            <person name="Ehrmann M."/>
        </authorList>
    </citation>
    <scope>NUCLEOTIDE SEQUENCE [LARGE SCALE GENOMIC DNA]</scope>
    <source>
        <strain evidence="1 2">M161</strain>
    </source>
</reference>
<dbReference type="SUPFAM" id="SSF53254">
    <property type="entry name" value="Phosphoglycerate mutase-like"/>
    <property type="match status" value="1"/>
</dbReference>
<dbReference type="InterPro" id="IPR029033">
    <property type="entry name" value="His_PPase_superfam"/>
</dbReference>
<dbReference type="Pfam" id="PF00300">
    <property type="entry name" value="His_Phos_1"/>
    <property type="match status" value="1"/>
</dbReference>
<dbReference type="InterPro" id="IPR013078">
    <property type="entry name" value="His_Pase_superF_clade-1"/>
</dbReference>
<evidence type="ECO:0000313" key="2">
    <source>
        <dbReference type="Proteomes" id="UP001522905"/>
    </source>
</evidence>
<comment type="caution">
    <text evidence="1">The sequence shown here is derived from an EMBL/GenBank/DDBJ whole genome shotgun (WGS) entry which is preliminary data.</text>
</comment>
<dbReference type="PANTHER" id="PTHR48100:SF1">
    <property type="entry name" value="HISTIDINE PHOSPHATASE FAMILY PROTEIN-RELATED"/>
    <property type="match status" value="1"/>
</dbReference>
<accession>A0ABT0I1Z3</accession>
<dbReference type="SMART" id="SM00855">
    <property type="entry name" value="PGAM"/>
    <property type="match status" value="1"/>
</dbReference>